<dbReference type="InterPro" id="IPR009057">
    <property type="entry name" value="Homeodomain-like_sf"/>
</dbReference>
<evidence type="ECO:0000313" key="4">
    <source>
        <dbReference type="Proteomes" id="UP000218784"/>
    </source>
</evidence>
<gene>
    <name evidence="3" type="ORF">COA17_14615</name>
</gene>
<evidence type="ECO:0000259" key="2">
    <source>
        <dbReference type="Pfam" id="PF00440"/>
    </source>
</evidence>
<dbReference type="Pfam" id="PF00440">
    <property type="entry name" value="TetR_N"/>
    <property type="match status" value="1"/>
</dbReference>
<dbReference type="PANTHER" id="PTHR30055:SF239">
    <property type="entry name" value="TRANSCRIPTIONAL REGULATORY PROTEIN"/>
    <property type="match status" value="1"/>
</dbReference>
<reference evidence="3 4" key="1">
    <citation type="submission" date="2017-09" db="EMBL/GenBank/DDBJ databases">
        <title>Sphingomonas ginsenosidimutans KACC 14949, whole genome shotgun sequence.</title>
        <authorList>
            <person name="Feng G."/>
            <person name="Zhu H."/>
        </authorList>
    </citation>
    <scope>NUCLEOTIDE SEQUENCE [LARGE SCALE GENOMIC DNA]</scope>
    <source>
        <strain evidence="3 4">KACC 14949</strain>
    </source>
</reference>
<evidence type="ECO:0000313" key="3">
    <source>
        <dbReference type="EMBL" id="PCG08306.1"/>
    </source>
</evidence>
<accession>A0A2A4HUV4</accession>
<dbReference type="GO" id="GO:0000976">
    <property type="term" value="F:transcription cis-regulatory region binding"/>
    <property type="evidence" value="ECO:0007669"/>
    <property type="project" value="TreeGrafter"/>
</dbReference>
<dbReference type="Proteomes" id="UP000218784">
    <property type="component" value="Unassembled WGS sequence"/>
</dbReference>
<keyword evidence="1" id="KW-0238">DNA-binding</keyword>
<dbReference type="EMBL" id="NWVD01000007">
    <property type="protein sequence ID" value="PCG08306.1"/>
    <property type="molecule type" value="Genomic_DNA"/>
</dbReference>
<dbReference type="SUPFAM" id="SSF46689">
    <property type="entry name" value="Homeodomain-like"/>
    <property type="match status" value="1"/>
</dbReference>
<dbReference type="InterPro" id="IPR001647">
    <property type="entry name" value="HTH_TetR"/>
</dbReference>
<evidence type="ECO:0000256" key="1">
    <source>
        <dbReference type="ARBA" id="ARBA00023125"/>
    </source>
</evidence>
<name>A0A2A4HUV4_9SPHN</name>
<organism evidence="3 4">
    <name type="scientific">Sphingomonas ginsenosidimutans</name>
    <dbReference type="NCBI Taxonomy" id="862134"/>
    <lineage>
        <taxon>Bacteria</taxon>
        <taxon>Pseudomonadati</taxon>
        <taxon>Pseudomonadota</taxon>
        <taxon>Alphaproteobacteria</taxon>
        <taxon>Sphingomonadales</taxon>
        <taxon>Sphingomonadaceae</taxon>
        <taxon>Sphingomonas</taxon>
    </lineage>
</organism>
<dbReference type="InterPro" id="IPR050109">
    <property type="entry name" value="HTH-type_TetR-like_transc_reg"/>
</dbReference>
<feature type="domain" description="HTH tetR-type" evidence="2">
    <location>
        <begin position="23"/>
        <end position="59"/>
    </location>
</feature>
<dbReference type="AlphaFoldDB" id="A0A2A4HUV4"/>
<dbReference type="GO" id="GO:0003700">
    <property type="term" value="F:DNA-binding transcription factor activity"/>
    <property type="evidence" value="ECO:0007669"/>
    <property type="project" value="TreeGrafter"/>
</dbReference>
<dbReference type="PANTHER" id="PTHR30055">
    <property type="entry name" value="HTH-TYPE TRANSCRIPTIONAL REGULATOR RUTR"/>
    <property type="match status" value="1"/>
</dbReference>
<comment type="caution">
    <text evidence="3">The sequence shown here is derived from an EMBL/GenBank/DDBJ whole genome shotgun (WGS) entry which is preliminary data.</text>
</comment>
<protein>
    <submittedName>
        <fullName evidence="3">TetR family transcriptional regulator</fullName>
    </submittedName>
</protein>
<keyword evidence="4" id="KW-1185">Reference proteome</keyword>
<dbReference type="Gene3D" id="1.10.357.10">
    <property type="entry name" value="Tetracycline Repressor, domain 2"/>
    <property type="match status" value="1"/>
</dbReference>
<proteinExistence type="predicted"/>
<sequence length="193" mass="21477">MSSVSPSSAAPARAPDLTPQDWLEAGQSLLRRGGLRALKLRPLSEELRVSTGSFYHHFADFDAYQGQLARYFAEAQLTGLIEALERAAPDPIDRIRLLGQTVRRRGSSRLAIAMRAWAESDPRARAAVERHDSLMLDFLARCLTDAGFERNDAEVRAYGLITLGLSKVHAPHLDMETLFDRLLAIMTHRAPVE</sequence>